<organism evidence="8 9">
    <name type="scientific">Adhaeribacter terreus</name>
    <dbReference type="NCBI Taxonomy" id="529703"/>
    <lineage>
        <taxon>Bacteria</taxon>
        <taxon>Pseudomonadati</taxon>
        <taxon>Bacteroidota</taxon>
        <taxon>Cytophagia</taxon>
        <taxon>Cytophagales</taxon>
        <taxon>Hymenobacteraceae</taxon>
        <taxon>Adhaeribacter</taxon>
    </lineage>
</organism>
<dbReference type="InterPro" id="IPR002036">
    <property type="entry name" value="YbeY"/>
</dbReference>
<name>A0ABW0ED07_9BACT</name>
<dbReference type="EC" id="3.1.-.-" evidence="7"/>
<keyword evidence="3 7" id="KW-0479">Metal-binding</keyword>
<evidence type="ECO:0000256" key="1">
    <source>
        <dbReference type="ARBA" id="ARBA00010875"/>
    </source>
</evidence>
<proteinExistence type="inferred from homology"/>
<dbReference type="Gene3D" id="3.40.390.30">
    <property type="entry name" value="Metalloproteases ('zincins'), catalytic domain"/>
    <property type="match status" value="1"/>
</dbReference>
<comment type="cofactor">
    <cofactor evidence="7">
        <name>Zn(2+)</name>
        <dbReference type="ChEBI" id="CHEBI:29105"/>
    </cofactor>
    <text evidence="7">Binds 1 zinc ion.</text>
</comment>
<feature type="binding site" evidence="7">
    <location>
        <position position="121"/>
    </location>
    <ligand>
        <name>Zn(2+)</name>
        <dbReference type="ChEBI" id="CHEBI:29105"/>
        <note>catalytic</note>
    </ligand>
</feature>
<comment type="subcellular location">
    <subcellularLocation>
        <location evidence="7">Cytoplasm</location>
    </subcellularLocation>
</comment>
<comment type="caution">
    <text evidence="8">The sequence shown here is derived from an EMBL/GenBank/DDBJ whole genome shotgun (WGS) entry which is preliminary data.</text>
</comment>
<keyword evidence="4 7" id="KW-0255">Endonuclease</keyword>
<gene>
    <name evidence="7 8" type="primary">ybeY</name>
    <name evidence="8" type="ORF">ACFPIB_10010</name>
</gene>
<evidence type="ECO:0000256" key="5">
    <source>
        <dbReference type="ARBA" id="ARBA00022801"/>
    </source>
</evidence>
<feature type="binding site" evidence="7">
    <location>
        <position position="111"/>
    </location>
    <ligand>
        <name>Zn(2+)</name>
        <dbReference type="ChEBI" id="CHEBI:29105"/>
        <note>catalytic</note>
    </ligand>
</feature>
<keyword evidence="9" id="KW-1185">Reference proteome</keyword>
<comment type="similarity">
    <text evidence="1 7">Belongs to the endoribonuclease YbeY family.</text>
</comment>
<protein>
    <recommendedName>
        <fullName evidence="7">Endoribonuclease YbeY</fullName>
        <ecNumber evidence="7">3.1.-.-</ecNumber>
    </recommendedName>
</protein>
<comment type="function">
    <text evidence="7">Single strand-specific metallo-endoribonuclease involved in late-stage 70S ribosome quality control and in maturation of the 3' terminus of the 16S rRNA.</text>
</comment>
<dbReference type="RefSeq" id="WP_378017313.1">
    <property type="nucleotide sequence ID" value="NZ_JBHSKT010000005.1"/>
</dbReference>
<keyword evidence="7" id="KW-0698">rRNA processing</keyword>
<evidence type="ECO:0000313" key="9">
    <source>
        <dbReference type="Proteomes" id="UP001596161"/>
    </source>
</evidence>
<feature type="binding site" evidence="7">
    <location>
        <position position="115"/>
    </location>
    <ligand>
        <name>Zn(2+)</name>
        <dbReference type="ChEBI" id="CHEBI:29105"/>
        <note>catalytic</note>
    </ligand>
</feature>
<dbReference type="HAMAP" id="MF_00009">
    <property type="entry name" value="Endoribonucl_YbeY"/>
    <property type="match status" value="1"/>
</dbReference>
<evidence type="ECO:0000256" key="4">
    <source>
        <dbReference type="ARBA" id="ARBA00022759"/>
    </source>
</evidence>
<dbReference type="NCBIfam" id="TIGR00043">
    <property type="entry name" value="rRNA maturation RNase YbeY"/>
    <property type="match status" value="1"/>
</dbReference>
<evidence type="ECO:0000256" key="2">
    <source>
        <dbReference type="ARBA" id="ARBA00022722"/>
    </source>
</evidence>
<evidence type="ECO:0000313" key="8">
    <source>
        <dbReference type="EMBL" id="MFC5270945.1"/>
    </source>
</evidence>
<keyword evidence="6 7" id="KW-0862">Zinc</keyword>
<reference evidence="9" key="1">
    <citation type="journal article" date="2019" name="Int. J. Syst. Evol. Microbiol.">
        <title>The Global Catalogue of Microorganisms (GCM) 10K type strain sequencing project: providing services to taxonomists for standard genome sequencing and annotation.</title>
        <authorList>
            <consortium name="The Broad Institute Genomics Platform"/>
            <consortium name="The Broad Institute Genome Sequencing Center for Infectious Disease"/>
            <person name="Wu L."/>
            <person name="Ma J."/>
        </authorList>
    </citation>
    <scope>NUCLEOTIDE SEQUENCE [LARGE SCALE GENOMIC DNA]</scope>
    <source>
        <strain evidence="9">KACC 12602</strain>
    </source>
</reference>
<dbReference type="InterPro" id="IPR023091">
    <property type="entry name" value="MetalPrtase_cat_dom_sf_prd"/>
</dbReference>
<dbReference type="EMBL" id="JBHSKT010000005">
    <property type="protein sequence ID" value="MFC5270945.1"/>
    <property type="molecule type" value="Genomic_DNA"/>
</dbReference>
<dbReference type="PANTHER" id="PTHR46986:SF1">
    <property type="entry name" value="ENDORIBONUCLEASE YBEY, CHLOROPLASTIC"/>
    <property type="match status" value="1"/>
</dbReference>
<dbReference type="Proteomes" id="UP001596161">
    <property type="component" value="Unassembled WGS sequence"/>
</dbReference>
<evidence type="ECO:0000256" key="6">
    <source>
        <dbReference type="ARBA" id="ARBA00022833"/>
    </source>
</evidence>
<keyword evidence="2 7" id="KW-0540">Nuclease</keyword>
<keyword evidence="7" id="KW-0690">Ribosome biogenesis</keyword>
<dbReference type="SUPFAM" id="SSF55486">
    <property type="entry name" value="Metalloproteases ('zincins'), catalytic domain"/>
    <property type="match status" value="1"/>
</dbReference>
<dbReference type="Pfam" id="PF02130">
    <property type="entry name" value="YbeY"/>
    <property type="match status" value="1"/>
</dbReference>
<keyword evidence="5 7" id="KW-0378">Hydrolase</keyword>
<accession>A0ABW0ED07</accession>
<dbReference type="PANTHER" id="PTHR46986">
    <property type="entry name" value="ENDORIBONUCLEASE YBEY, CHLOROPLASTIC"/>
    <property type="match status" value="1"/>
</dbReference>
<dbReference type="InterPro" id="IPR020549">
    <property type="entry name" value="YbeY_CS"/>
</dbReference>
<dbReference type="PROSITE" id="PS01306">
    <property type="entry name" value="UPF0054"/>
    <property type="match status" value="1"/>
</dbReference>
<evidence type="ECO:0000256" key="3">
    <source>
        <dbReference type="ARBA" id="ARBA00022723"/>
    </source>
</evidence>
<evidence type="ECO:0000256" key="7">
    <source>
        <dbReference type="HAMAP-Rule" id="MF_00009"/>
    </source>
</evidence>
<sequence>MLEENISFETEDIHFELTNYQQVKAWIKQVIHNHNYELGELTYIFCSDDYLHKINLEYLDHDTLTDIITFDNADEEGTIEGDIFVSVERVKENAEEMKVPFDDELHRVLIHGVLHLLGHDDTTPELKAAMRKEEDKCLSLRSF</sequence>
<keyword evidence="7" id="KW-0963">Cytoplasm</keyword>